<evidence type="ECO:0000256" key="3">
    <source>
        <dbReference type="ARBA" id="ARBA00023163"/>
    </source>
</evidence>
<dbReference type="RefSeq" id="WP_218093499.1">
    <property type="nucleotide sequence ID" value="NZ_CAJVAS010000017.1"/>
</dbReference>
<keyword evidence="5" id="KW-0175">Coiled coil</keyword>
<evidence type="ECO:0000256" key="4">
    <source>
        <dbReference type="PROSITE-ProRule" id="PRU00169"/>
    </source>
</evidence>
<keyword evidence="2" id="KW-0238">DNA-binding</keyword>
<feature type="domain" description="Response regulatory" evidence="7">
    <location>
        <begin position="3"/>
        <end position="120"/>
    </location>
</feature>
<reference evidence="8" key="1">
    <citation type="submission" date="2021-06" db="EMBL/GenBank/DDBJ databases">
        <authorList>
            <person name="Criscuolo A."/>
        </authorList>
    </citation>
    <scope>NUCLEOTIDE SEQUENCE</scope>
    <source>
        <strain evidence="8">CIP111600</strain>
    </source>
</reference>
<evidence type="ECO:0000259" key="6">
    <source>
        <dbReference type="PROSITE" id="PS01124"/>
    </source>
</evidence>
<dbReference type="PROSITE" id="PS00041">
    <property type="entry name" value="HTH_ARAC_FAMILY_1"/>
    <property type="match status" value="1"/>
</dbReference>
<dbReference type="SMART" id="SM00448">
    <property type="entry name" value="REC"/>
    <property type="match status" value="1"/>
</dbReference>
<dbReference type="Pfam" id="PF00072">
    <property type="entry name" value="Response_reg"/>
    <property type="match status" value="1"/>
</dbReference>
<feature type="modified residue" description="4-aspartylphosphate" evidence="4">
    <location>
        <position position="55"/>
    </location>
</feature>
<keyword evidence="9" id="KW-1185">Reference proteome</keyword>
<dbReference type="EMBL" id="CAJVAS010000017">
    <property type="protein sequence ID" value="CAG7636480.1"/>
    <property type="molecule type" value="Genomic_DNA"/>
</dbReference>
<dbReference type="SMART" id="SM00342">
    <property type="entry name" value="HTH_ARAC"/>
    <property type="match status" value="1"/>
</dbReference>
<dbReference type="GO" id="GO:0003700">
    <property type="term" value="F:DNA-binding transcription factor activity"/>
    <property type="evidence" value="ECO:0007669"/>
    <property type="project" value="InterPro"/>
</dbReference>
<name>A0A916NR48_9BACL</name>
<evidence type="ECO:0000256" key="2">
    <source>
        <dbReference type="ARBA" id="ARBA00023125"/>
    </source>
</evidence>
<organism evidence="8 9">
    <name type="scientific">Paenibacillus solanacearum</name>
    <dbReference type="NCBI Taxonomy" id="2048548"/>
    <lineage>
        <taxon>Bacteria</taxon>
        <taxon>Bacillati</taxon>
        <taxon>Bacillota</taxon>
        <taxon>Bacilli</taxon>
        <taxon>Bacillales</taxon>
        <taxon>Paenibacillaceae</taxon>
        <taxon>Paenibacillus</taxon>
    </lineage>
</organism>
<dbReference type="GO" id="GO:0000160">
    <property type="term" value="P:phosphorelay signal transduction system"/>
    <property type="evidence" value="ECO:0007669"/>
    <property type="project" value="InterPro"/>
</dbReference>
<keyword evidence="3" id="KW-0804">Transcription</keyword>
<dbReference type="PROSITE" id="PS01124">
    <property type="entry name" value="HTH_ARAC_FAMILY_2"/>
    <property type="match status" value="1"/>
</dbReference>
<dbReference type="PANTHER" id="PTHR43280">
    <property type="entry name" value="ARAC-FAMILY TRANSCRIPTIONAL REGULATOR"/>
    <property type="match status" value="1"/>
</dbReference>
<protein>
    <submittedName>
        <fullName evidence="8">Regulator of RpoS</fullName>
    </submittedName>
</protein>
<comment type="caution">
    <text evidence="8">The sequence shown here is derived from an EMBL/GenBank/DDBJ whole genome shotgun (WGS) entry which is preliminary data.</text>
</comment>
<dbReference type="GO" id="GO:0043565">
    <property type="term" value="F:sequence-specific DNA binding"/>
    <property type="evidence" value="ECO:0007669"/>
    <property type="project" value="InterPro"/>
</dbReference>
<gene>
    <name evidence="8" type="primary">rssB_5</name>
    <name evidence="8" type="ORF">PAESOLCIP111_03754</name>
</gene>
<sequence length="502" mass="56577">MIKILLVDDEVAISSGMKKLIAKLDGDSFCVAEAYDGAEALDMIDEFDPDVLLTDMRMPRMDGMQLLREARLRKPDLLTAVISAYSDYDYIREAMLMHASDYLLKPITADALRELLGKLKQKHEQLLRSKEQETVEMLLQGAPSEYCLPVLNYAYYTLLLVCAGPYSNGVVDMSPGESFWQSGLVSNCLGSLESYAIRHWIAQGERSNERLIVLAANRDDAEALLRKAMDELIGQAASSPVPVTVAIDSGLSVNQLSASSKQLRRELLQSLIFVKSSLLYLNDHALKDKDGAQRSFAEETARVMEAVEYKKYELLAEEWQRLTASWEAGQATQYVIMQTLFRVLAGLGQHGLNRQLDLEMLVSQSLSYEDLNGKLALFFNGLFQSAGLEHKPASAYSVVELVEQYLKANYREAISMQSLSREFGLVPNYLSVLFKKEIGLTPLEYLMDYRMNEAKRIMDGQPHLLLKQVASEVGYADQLYFSRVFKKRTGLSPSEYVQSRQR</sequence>
<dbReference type="AlphaFoldDB" id="A0A916NR48"/>
<evidence type="ECO:0000256" key="5">
    <source>
        <dbReference type="SAM" id="Coils"/>
    </source>
</evidence>
<feature type="coiled-coil region" evidence="5">
    <location>
        <begin position="109"/>
        <end position="136"/>
    </location>
</feature>
<accession>A0A916NR48</accession>
<dbReference type="Proteomes" id="UP000693672">
    <property type="component" value="Unassembled WGS sequence"/>
</dbReference>
<evidence type="ECO:0000313" key="8">
    <source>
        <dbReference type="EMBL" id="CAG7636480.1"/>
    </source>
</evidence>
<dbReference type="Pfam" id="PF12833">
    <property type="entry name" value="HTH_18"/>
    <property type="match status" value="1"/>
</dbReference>
<dbReference type="InterPro" id="IPR001789">
    <property type="entry name" value="Sig_transdc_resp-reg_receiver"/>
</dbReference>
<keyword evidence="1" id="KW-0805">Transcription regulation</keyword>
<dbReference type="PANTHER" id="PTHR43280:SF2">
    <property type="entry name" value="HTH-TYPE TRANSCRIPTIONAL REGULATOR EXSA"/>
    <property type="match status" value="1"/>
</dbReference>
<proteinExistence type="predicted"/>
<feature type="domain" description="HTH araC/xylS-type" evidence="6">
    <location>
        <begin position="400"/>
        <end position="499"/>
    </location>
</feature>
<dbReference type="CDD" id="cd17536">
    <property type="entry name" value="REC_YesN-like"/>
    <property type="match status" value="1"/>
</dbReference>
<dbReference type="InterPro" id="IPR018060">
    <property type="entry name" value="HTH_AraC"/>
</dbReference>
<evidence type="ECO:0000259" key="7">
    <source>
        <dbReference type="PROSITE" id="PS50110"/>
    </source>
</evidence>
<keyword evidence="4" id="KW-0597">Phosphoprotein</keyword>
<dbReference type="InterPro" id="IPR018062">
    <property type="entry name" value="HTH_AraC-typ_CS"/>
</dbReference>
<evidence type="ECO:0000313" key="9">
    <source>
        <dbReference type="Proteomes" id="UP000693672"/>
    </source>
</evidence>
<dbReference type="PROSITE" id="PS50110">
    <property type="entry name" value="RESPONSE_REGULATORY"/>
    <property type="match status" value="1"/>
</dbReference>
<evidence type="ECO:0000256" key="1">
    <source>
        <dbReference type="ARBA" id="ARBA00023015"/>
    </source>
</evidence>